<dbReference type="Proteomes" id="UP000838763">
    <property type="component" value="Unassembled WGS sequence"/>
</dbReference>
<evidence type="ECO:0000313" key="1">
    <source>
        <dbReference type="EMBL" id="CAI4212982.1"/>
    </source>
</evidence>
<dbReference type="EMBL" id="CALLCH030000006">
    <property type="protein sequence ID" value="CAI4212982.1"/>
    <property type="molecule type" value="Genomic_DNA"/>
</dbReference>
<reference evidence="1" key="1">
    <citation type="submission" date="2022-11" db="EMBL/GenBank/DDBJ databases">
        <authorList>
            <person name="Scott C."/>
            <person name="Bruce N."/>
        </authorList>
    </citation>
    <scope>NUCLEOTIDE SEQUENCE</scope>
</reference>
<evidence type="ECO:0000313" key="2">
    <source>
        <dbReference type="Proteomes" id="UP000838763"/>
    </source>
</evidence>
<dbReference type="OrthoDB" id="5073671at2759"/>
<sequence>MNFYTIREFSITSLKTIRLCGKDVHDFLYTFESRTGYRGRDPLGTLPGIVLHSGTSFEDPVIAGVSDESQNAGTPYSLNYNTILYLPALPGTLRNEID</sequence>
<comment type="caution">
    <text evidence="1">The sequence shown here is derived from an EMBL/GenBank/DDBJ whole genome shotgun (WGS) entry which is preliminary data.</text>
</comment>
<gene>
    <name evidence="1" type="ORF">PPNO1_LOCUS2733</name>
</gene>
<organism evidence="1 2">
    <name type="scientific">Parascedosporium putredinis</name>
    <dbReference type="NCBI Taxonomy" id="1442378"/>
    <lineage>
        <taxon>Eukaryota</taxon>
        <taxon>Fungi</taxon>
        <taxon>Dikarya</taxon>
        <taxon>Ascomycota</taxon>
        <taxon>Pezizomycotina</taxon>
        <taxon>Sordariomycetes</taxon>
        <taxon>Hypocreomycetidae</taxon>
        <taxon>Microascales</taxon>
        <taxon>Microascaceae</taxon>
        <taxon>Parascedosporium</taxon>
    </lineage>
</organism>
<name>A0A9P1M7X4_9PEZI</name>
<protein>
    <submittedName>
        <fullName evidence="1">Uncharacterized protein</fullName>
    </submittedName>
</protein>
<keyword evidence="2" id="KW-1185">Reference proteome</keyword>
<proteinExistence type="predicted"/>
<dbReference type="AlphaFoldDB" id="A0A9P1M7X4"/>
<accession>A0A9P1M7X4</accession>